<keyword evidence="3" id="KW-1185">Reference proteome</keyword>
<reference evidence="2 3" key="1">
    <citation type="submission" date="2017-03" db="EMBL/GenBank/DDBJ databases">
        <title>Draft genome sequence of Streptomyces scabrisporus NF3, endophyte isolated from Amphipterygium adstringens.</title>
        <authorList>
            <person name="Vazquez M."/>
            <person name="Ceapa C.D."/>
            <person name="Rodriguez Luna D."/>
            <person name="Sanchez Esquivel S."/>
        </authorList>
    </citation>
    <scope>NUCLEOTIDE SEQUENCE [LARGE SCALE GENOMIC DNA]</scope>
    <source>
        <strain evidence="2 3">NF3</strain>
    </source>
</reference>
<dbReference type="Pfam" id="PF12680">
    <property type="entry name" value="SnoaL_2"/>
    <property type="match status" value="1"/>
</dbReference>
<accession>A0A1T3P3F5</accession>
<proteinExistence type="predicted"/>
<gene>
    <name evidence="2" type="ORF">B4N89_23075</name>
</gene>
<protein>
    <recommendedName>
        <fullName evidence="1">SnoaL-like domain-containing protein</fullName>
    </recommendedName>
</protein>
<dbReference type="RefSeq" id="WP_078977729.1">
    <property type="nucleotide sequence ID" value="NZ_MWQN01000001.1"/>
</dbReference>
<dbReference type="InterPro" id="IPR037401">
    <property type="entry name" value="SnoaL-like"/>
</dbReference>
<dbReference type="EMBL" id="MWQN01000001">
    <property type="protein sequence ID" value="OPC83440.1"/>
    <property type="molecule type" value="Genomic_DNA"/>
</dbReference>
<dbReference type="Proteomes" id="UP000190037">
    <property type="component" value="Unassembled WGS sequence"/>
</dbReference>
<dbReference type="STRING" id="159449.B4N89_23075"/>
<dbReference type="SUPFAM" id="SSF54427">
    <property type="entry name" value="NTF2-like"/>
    <property type="match status" value="1"/>
</dbReference>
<dbReference type="OrthoDB" id="3681559at2"/>
<evidence type="ECO:0000259" key="1">
    <source>
        <dbReference type="Pfam" id="PF12680"/>
    </source>
</evidence>
<comment type="caution">
    <text evidence="2">The sequence shown here is derived from an EMBL/GenBank/DDBJ whole genome shotgun (WGS) entry which is preliminary data.</text>
</comment>
<evidence type="ECO:0000313" key="3">
    <source>
        <dbReference type="Proteomes" id="UP000190037"/>
    </source>
</evidence>
<sequence>MTTDSTEPAQARRAHHTRVAERLLAAVGAGDRAAQVACYHPDVVLEFPYAAPPVRIEGRAAVETYLAIALGVFELSLTVTRVHDCVDPDTVIVEFTGTGRARTTDRPYANTYIAVLTFRDGLVVGQREFYNPVPAAQALTATPAN</sequence>
<name>A0A1T3P3F5_9ACTN</name>
<dbReference type="AlphaFoldDB" id="A0A1T3P3F5"/>
<feature type="domain" description="SnoaL-like" evidence="1">
    <location>
        <begin position="20"/>
        <end position="124"/>
    </location>
</feature>
<dbReference type="InterPro" id="IPR032710">
    <property type="entry name" value="NTF2-like_dom_sf"/>
</dbReference>
<evidence type="ECO:0000313" key="2">
    <source>
        <dbReference type="EMBL" id="OPC83440.1"/>
    </source>
</evidence>
<organism evidence="2 3">
    <name type="scientific">Embleya scabrispora</name>
    <dbReference type="NCBI Taxonomy" id="159449"/>
    <lineage>
        <taxon>Bacteria</taxon>
        <taxon>Bacillati</taxon>
        <taxon>Actinomycetota</taxon>
        <taxon>Actinomycetes</taxon>
        <taxon>Kitasatosporales</taxon>
        <taxon>Streptomycetaceae</taxon>
        <taxon>Embleya</taxon>
    </lineage>
</organism>
<dbReference type="Gene3D" id="3.10.450.50">
    <property type="match status" value="1"/>
</dbReference>